<protein>
    <recommendedName>
        <fullName evidence="1">LUD domain-containing protein</fullName>
    </recommendedName>
</protein>
<dbReference type="PANTHER" id="PTHR43682:SF1">
    <property type="entry name" value="LACTATE UTILIZATION PROTEIN C"/>
    <property type="match status" value="1"/>
</dbReference>
<dbReference type="SUPFAM" id="SSF100950">
    <property type="entry name" value="NagB/RpiA/CoA transferase-like"/>
    <property type="match status" value="1"/>
</dbReference>
<keyword evidence="3" id="KW-1185">Reference proteome</keyword>
<dbReference type="Pfam" id="PF02589">
    <property type="entry name" value="LUD_dom"/>
    <property type="match status" value="1"/>
</dbReference>
<sequence length="218" mass="24124">MSKQAILDNIKASLQANPLHTESSHYANPMKSTNSDKVQEYISLQNANKAIVVESSPNTLIQDIHKVLAEAKALKILYNLDIEDEIDIQALHKDMSDSMSLIPYEKSVDETREELFNIDTSIVKARCGVANLGIIGITSSNRAPRLSSLITRTCIVLLKKQDIVAHLYEGVQKLKACGNEEILPSNMIFIAGPSRTADIELQTVFGVHGSLRTYVILY</sequence>
<dbReference type="InterPro" id="IPR037171">
    <property type="entry name" value="NagB/RpiA_transferase-like"/>
</dbReference>
<evidence type="ECO:0000259" key="1">
    <source>
        <dbReference type="Pfam" id="PF02589"/>
    </source>
</evidence>
<organism evidence="2 3">
    <name type="scientific">Helicobacter hepaticus (strain ATCC 51449 / 3B1)</name>
    <dbReference type="NCBI Taxonomy" id="235279"/>
    <lineage>
        <taxon>Bacteria</taxon>
        <taxon>Pseudomonadati</taxon>
        <taxon>Campylobacterota</taxon>
        <taxon>Epsilonproteobacteria</taxon>
        <taxon>Campylobacterales</taxon>
        <taxon>Helicobacteraceae</taxon>
        <taxon>Helicobacter</taxon>
    </lineage>
</organism>
<evidence type="ECO:0000313" key="2">
    <source>
        <dbReference type="EMBL" id="AAP77249.1"/>
    </source>
</evidence>
<dbReference type="OrthoDB" id="9794187at2"/>
<dbReference type="Proteomes" id="UP000002495">
    <property type="component" value="Chromosome"/>
</dbReference>
<evidence type="ECO:0000313" key="3">
    <source>
        <dbReference type="Proteomes" id="UP000002495"/>
    </source>
</evidence>
<dbReference type="EMBL" id="AE017125">
    <property type="protein sequence ID" value="AAP77249.1"/>
    <property type="molecule type" value="Genomic_DNA"/>
</dbReference>
<dbReference type="KEGG" id="hhe:HH_0652"/>
<accession>Q7VIF4</accession>
<dbReference type="Gene3D" id="3.40.50.10420">
    <property type="entry name" value="NagB/RpiA/CoA transferase-like"/>
    <property type="match status" value="1"/>
</dbReference>
<dbReference type="InterPro" id="IPR024185">
    <property type="entry name" value="FTHF_cligase-like_sf"/>
</dbReference>
<dbReference type="eggNOG" id="COG1556">
    <property type="taxonomic scope" value="Bacteria"/>
</dbReference>
<dbReference type="AlphaFoldDB" id="Q7VIF4"/>
<dbReference type="PANTHER" id="PTHR43682">
    <property type="entry name" value="LACTATE UTILIZATION PROTEIN C"/>
    <property type="match status" value="1"/>
</dbReference>
<dbReference type="STRING" id="235279.HH_0652"/>
<dbReference type="RefSeq" id="WP_011115494.1">
    <property type="nucleotide sequence ID" value="NC_004917.1"/>
</dbReference>
<name>Q7VIF4_HELHP</name>
<proteinExistence type="predicted"/>
<dbReference type="HOGENOM" id="CLU_090664_1_2_7"/>
<reference evidence="2 3" key="1">
    <citation type="journal article" date="2003" name="Proc. Natl. Acad. Sci. U.S.A.">
        <title>The complete genome sequence of the carcinogenic bacterium Helicobacter hepaticus.</title>
        <authorList>
            <person name="Suerbaum S."/>
            <person name="Josenhans C."/>
            <person name="Sterzenbach T."/>
            <person name="Drescher B."/>
            <person name="Brandt P."/>
            <person name="Bell M."/>
            <person name="Droege M."/>
            <person name="Fartmann B."/>
            <person name="Fischer H.-P."/>
            <person name="Ge Z."/>
            <person name="Hoerster A."/>
            <person name="Holland R."/>
            <person name="Klein K."/>
            <person name="Koenig J."/>
            <person name="Macko L."/>
            <person name="Mendz G.L."/>
            <person name="Nyakatura G."/>
            <person name="Schauer D.B."/>
            <person name="Shen Z."/>
            <person name="Weber J."/>
            <person name="Frosch M."/>
            <person name="Fox J.G."/>
        </authorList>
    </citation>
    <scope>NUCLEOTIDE SEQUENCE [LARGE SCALE GENOMIC DNA]</scope>
    <source>
        <strain evidence="3">ATCC 51449 / 3B1</strain>
    </source>
</reference>
<feature type="domain" description="LUD" evidence="1">
    <location>
        <begin position="40"/>
        <end position="217"/>
    </location>
</feature>
<dbReference type="InterPro" id="IPR003741">
    <property type="entry name" value="LUD_dom"/>
</dbReference>
<gene>
    <name evidence="2" type="ordered locus">HH_0652</name>
</gene>